<dbReference type="EMBL" id="UINC01043772">
    <property type="protein sequence ID" value="SVB48268.1"/>
    <property type="molecule type" value="Genomic_DNA"/>
</dbReference>
<evidence type="ECO:0000313" key="2">
    <source>
        <dbReference type="EMBL" id="SVB48268.1"/>
    </source>
</evidence>
<gene>
    <name evidence="2" type="ORF">METZ01_LOCUS201122</name>
</gene>
<protein>
    <recommendedName>
        <fullName evidence="3">Phytanoyl-CoA dioxygenase family protein</fullName>
    </recommendedName>
</protein>
<dbReference type="InterPro" id="IPR012668">
    <property type="entry name" value="CHP02466"/>
</dbReference>
<dbReference type="AlphaFoldDB" id="A0A382EC56"/>
<organism evidence="2">
    <name type="scientific">marine metagenome</name>
    <dbReference type="NCBI Taxonomy" id="408172"/>
    <lineage>
        <taxon>unclassified sequences</taxon>
        <taxon>metagenomes</taxon>
        <taxon>ecological metagenomes</taxon>
    </lineage>
</organism>
<dbReference type="Pfam" id="PF13759">
    <property type="entry name" value="2OG-FeII_Oxy_5"/>
    <property type="match status" value="1"/>
</dbReference>
<sequence>MFSVPLGIVDGYFTKHNELKKFMYDVVDRYQPDHRWEFGGGGIENYFNPPGYLDDDPTLYDSLFLIDEPILKEFNAWCVEQIDFFVSNTLEYLNPKGGMILDCWGNRCTEEGAYVVPHIHTNCIVSATYNLNFDPAQHACLEFINPLNQGGTAPMIEMASVENNQFNALNLTTRAKEGDFLMWPSYLKHGYGASQIHEPYKNNIDRFTLAMNYMPKQVTSSRYAFKVSPPDPDAIRWEEGAAYLEDDYERHKKASTGHPIRPGELPR</sequence>
<evidence type="ECO:0008006" key="3">
    <source>
        <dbReference type="Google" id="ProtNLM"/>
    </source>
</evidence>
<feature type="region of interest" description="Disordered" evidence="1">
    <location>
        <begin position="248"/>
        <end position="267"/>
    </location>
</feature>
<reference evidence="2" key="1">
    <citation type="submission" date="2018-05" db="EMBL/GenBank/DDBJ databases">
        <authorList>
            <person name="Lanie J.A."/>
            <person name="Ng W.-L."/>
            <person name="Kazmierczak K.M."/>
            <person name="Andrzejewski T.M."/>
            <person name="Davidsen T.M."/>
            <person name="Wayne K.J."/>
            <person name="Tettelin H."/>
            <person name="Glass J.I."/>
            <person name="Rusch D."/>
            <person name="Podicherti R."/>
            <person name="Tsui H.-C.T."/>
            <person name="Winkler M.E."/>
        </authorList>
    </citation>
    <scope>NUCLEOTIDE SEQUENCE</scope>
</reference>
<evidence type="ECO:0000256" key="1">
    <source>
        <dbReference type="SAM" id="MobiDB-lite"/>
    </source>
</evidence>
<proteinExistence type="predicted"/>
<accession>A0A382EC56</accession>
<dbReference type="Gene3D" id="2.60.120.620">
    <property type="entry name" value="q2cbj1_9rhob like domain"/>
    <property type="match status" value="1"/>
</dbReference>
<name>A0A382EC56_9ZZZZ</name>